<dbReference type="AlphaFoldDB" id="A0AAQ3TMP1"/>
<feature type="region of interest" description="Disordered" evidence="1">
    <location>
        <begin position="216"/>
        <end position="268"/>
    </location>
</feature>
<dbReference type="EMBL" id="CP144749">
    <property type="protein sequence ID" value="WVZ76904.1"/>
    <property type="molecule type" value="Genomic_DNA"/>
</dbReference>
<dbReference type="Proteomes" id="UP001341281">
    <property type="component" value="Chromosome 05"/>
</dbReference>
<evidence type="ECO:0000313" key="3">
    <source>
        <dbReference type="EMBL" id="WVZ76904.1"/>
    </source>
</evidence>
<dbReference type="Pfam" id="PF23950">
    <property type="entry name" value="MLLE_2"/>
    <property type="match status" value="1"/>
</dbReference>
<reference evidence="3 4" key="1">
    <citation type="submission" date="2024-02" db="EMBL/GenBank/DDBJ databases">
        <title>High-quality chromosome-scale genome assembly of Pensacola bahiagrass (Paspalum notatum Flugge var. saurae).</title>
        <authorList>
            <person name="Vega J.M."/>
            <person name="Podio M."/>
            <person name="Orjuela J."/>
            <person name="Siena L.A."/>
            <person name="Pessino S.C."/>
            <person name="Combes M.C."/>
            <person name="Mariac C."/>
            <person name="Albertini E."/>
            <person name="Pupilli F."/>
            <person name="Ortiz J.P.A."/>
            <person name="Leblanc O."/>
        </authorList>
    </citation>
    <scope>NUCLEOTIDE SEQUENCE [LARGE SCALE GENOMIC DNA]</scope>
    <source>
        <strain evidence="3">R1</strain>
        <tissue evidence="3">Leaf</tissue>
    </source>
</reference>
<name>A0AAQ3TMP1_PASNO</name>
<evidence type="ECO:0000259" key="2">
    <source>
        <dbReference type="Pfam" id="PF23950"/>
    </source>
</evidence>
<gene>
    <name evidence="3" type="ORF">U9M48_024823</name>
</gene>
<sequence>MSLGNFETASYFPVKTQCRIIMACALLHNLILQKMSQDPFACDEQLMEASLEQLEGEISESEFITAISTSNEWTGFRNNLAQEMYNRHRASRSNQGSTRGRGKGKRVRTYFEDVELIKALYDLSLDPKWKSEDNFKNGYLYVLESVLAQKLPSSGLTAMPHIESRNHPDAKSLYGIVFPHFDTLAAIYGKYIATGEGAEGLVDDVTNMEKEITLEANDVQEVEVEHDSMSRETPPRWASDRNSVDSTSSSSKRRKRTKGNEVRKSSDPFLDMASDIRGDLKIASTSFGKMAEAMERQATHEDPMQALQKKSIDELTRLGFSGSELLKAAAVFVKVPNQMTMLFALPESLRREFILQMIKSSYSSSRSQQMAAGAAV</sequence>
<protein>
    <recommendedName>
        <fullName evidence="2">MLLE-like domain-containing protein</fullName>
    </recommendedName>
</protein>
<dbReference type="InterPro" id="IPR056623">
    <property type="entry name" value="MLLE_2"/>
</dbReference>
<proteinExistence type="predicted"/>
<accession>A0AAQ3TMP1</accession>
<evidence type="ECO:0000256" key="1">
    <source>
        <dbReference type="SAM" id="MobiDB-lite"/>
    </source>
</evidence>
<feature type="domain" description="MLLE-like" evidence="2">
    <location>
        <begin position="303"/>
        <end position="359"/>
    </location>
</feature>
<keyword evidence="4" id="KW-1185">Reference proteome</keyword>
<evidence type="ECO:0000313" key="4">
    <source>
        <dbReference type="Proteomes" id="UP001341281"/>
    </source>
</evidence>
<dbReference type="PANTHER" id="PTHR46250">
    <property type="entry name" value="MYB/SANT-LIKE DNA-BINDING DOMAIN PROTEIN-RELATED"/>
    <property type="match status" value="1"/>
</dbReference>
<organism evidence="3 4">
    <name type="scientific">Paspalum notatum var. saurae</name>
    <dbReference type="NCBI Taxonomy" id="547442"/>
    <lineage>
        <taxon>Eukaryota</taxon>
        <taxon>Viridiplantae</taxon>
        <taxon>Streptophyta</taxon>
        <taxon>Embryophyta</taxon>
        <taxon>Tracheophyta</taxon>
        <taxon>Spermatophyta</taxon>
        <taxon>Magnoliopsida</taxon>
        <taxon>Liliopsida</taxon>
        <taxon>Poales</taxon>
        <taxon>Poaceae</taxon>
        <taxon>PACMAD clade</taxon>
        <taxon>Panicoideae</taxon>
        <taxon>Andropogonodae</taxon>
        <taxon>Paspaleae</taxon>
        <taxon>Paspalinae</taxon>
        <taxon>Paspalum</taxon>
    </lineage>
</organism>
<feature type="compositionally biased region" description="Basic and acidic residues" evidence="1">
    <location>
        <begin position="223"/>
        <end position="243"/>
    </location>
</feature>
<dbReference type="PANTHER" id="PTHR46250:SF15">
    <property type="entry name" value="OS01G0523800 PROTEIN"/>
    <property type="match status" value="1"/>
</dbReference>